<dbReference type="PANTHER" id="PTHR37422:SF13">
    <property type="entry name" value="LIPOPOLYSACCHARIDE BIOSYNTHESIS PROTEIN PA4999-RELATED"/>
    <property type="match status" value="1"/>
</dbReference>
<reference evidence="2" key="1">
    <citation type="submission" date="2020-08" db="EMBL/GenBank/DDBJ databases">
        <title>Genome public.</title>
        <authorList>
            <person name="Liu C."/>
            <person name="Sun Q."/>
        </authorList>
    </citation>
    <scope>NUCLEOTIDE SEQUENCE</scope>
    <source>
        <strain evidence="2">NSJ-68</strain>
    </source>
</reference>
<dbReference type="Proteomes" id="UP000649345">
    <property type="component" value="Unassembled WGS sequence"/>
</dbReference>
<feature type="transmembrane region" description="Helical" evidence="1">
    <location>
        <begin position="112"/>
        <end position="133"/>
    </location>
</feature>
<keyword evidence="1" id="KW-0472">Membrane</keyword>
<evidence type="ECO:0008006" key="4">
    <source>
        <dbReference type="Google" id="ProtNLM"/>
    </source>
</evidence>
<evidence type="ECO:0000313" key="3">
    <source>
        <dbReference type="Proteomes" id="UP000649345"/>
    </source>
</evidence>
<comment type="caution">
    <text evidence="2">The sequence shown here is derived from an EMBL/GenBank/DDBJ whole genome shotgun (WGS) entry which is preliminary data.</text>
</comment>
<dbReference type="AlphaFoldDB" id="A0A923LD59"/>
<keyword evidence="1" id="KW-1133">Transmembrane helix</keyword>
<feature type="transmembrane region" description="Helical" evidence="1">
    <location>
        <begin position="26"/>
        <end position="44"/>
    </location>
</feature>
<dbReference type="EMBL" id="JACOOR010000006">
    <property type="protein sequence ID" value="MBC5660349.1"/>
    <property type="molecule type" value="Genomic_DNA"/>
</dbReference>
<evidence type="ECO:0000313" key="2">
    <source>
        <dbReference type="EMBL" id="MBC5660349.1"/>
    </source>
</evidence>
<accession>A0A923LD59</accession>
<dbReference type="RefSeq" id="WP_186872418.1">
    <property type="nucleotide sequence ID" value="NZ_JACOOR010000006.1"/>
</dbReference>
<feature type="transmembrane region" description="Helical" evidence="1">
    <location>
        <begin position="318"/>
        <end position="338"/>
    </location>
</feature>
<gene>
    <name evidence="2" type="ORF">H8S44_11250</name>
</gene>
<feature type="transmembrane region" description="Helical" evidence="1">
    <location>
        <begin position="368"/>
        <end position="385"/>
    </location>
</feature>
<feature type="transmembrane region" description="Helical" evidence="1">
    <location>
        <begin position="56"/>
        <end position="76"/>
    </location>
</feature>
<proteinExistence type="predicted"/>
<feature type="transmembrane region" description="Helical" evidence="1">
    <location>
        <begin position="344"/>
        <end position="361"/>
    </location>
</feature>
<evidence type="ECO:0000256" key="1">
    <source>
        <dbReference type="SAM" id="Phobius"/>
    </source>
</evidence>
<dbReference type="InterPro" id="IPR051533">
    <property type="entry name" value="WaaL-like"/>
</dbReference>
<name>A0A923LD59_9FIRM</name>
<feature type="transmembrane region" description="Helical" evidence="1">
    <location>
        <begin position="238"/>
        <end position="258"/>
    </location>
</feature>
<organism evidence="2 3">
    <name type="scientific">Anaerosacchariphilus hominis</name>
    <dbReference type="NCBI Taxonomy" id="2763017"/>
    <lineage>
        <taxon>Bacteria</taxon>
        <taxon>Bacillati</taxon>
        <taxon>Bacillota</taxon>
        <taxon>Clostridia</taxon>
        <taxon>Lachnospirales</taxon>
        <taxon>Lachnospiraceae</taxon>
        <taxon>Anaerosacchariphilus</taxon>
    </lineage>
</organism>
<feature type="transmembrane region" description="Helical" evidence="1">
    <location>
        <begin position="191"/>
        <end position="218"/>
    </location>
</feature>
<sequence>MKLFMVFSLFFPAFWSTFSEDYKMEYYAVFTAAYGAVLLYLLFSARKGKWKKGERFPLALAGILLLYNVFALFFNVRYQHWYGEQVNNTIAVLFFLCLCLQKDGFDGKREELIRFFLGCAVLSNVLSIAYYFAGYTSFLVCNNHLYFGKLPEDYYEARHYWLYSHKSDYALMLTLFLAAAVKYRKLFKTRILWAGSLLVFLTAMFLSHSWTGFGAAALVLAGGVLDSVDWKSFHFRKWYPAAGAGLLAAVAAAGKVFLAERDVLSLGGRRDIWAGAWKEILANPAGWGLQFGERLFYATPDWEVNNAHNVFLNALLRFSIPVGVCFILLMLAILGYALWKSRSFLGTGLVIGLLILLNMDYCLLNYEMGMFLFVLYLVCVAPAGTDKRSGEEG</sequence>
<dbReference type="PANTHER" id="PTHR37422">
    <property type="entry name" value="TEICHURONIC ACID BIOSYNTHESIS PROTEIN TUAE"/>
    <property type="match status" value="1"/>
</dbReference>
<keyword evidence="3" id="KW-1185">Reference proteome</keyword>
<keyword evidence="1" id="KW-0812">Transmembrane</keyword>
<protein>
    <recommendedName>
        <fullName evidence="4">O-antigen ligase family protein</fullName>
    </recommendedName>
</protein>